<proteinExistence type="predicted"/>
<keyword evidence="1" id="KW-1133">Transmembrane helix</keyword>
<feature type="transmembrane region" description="Helical" evidence="1">
    <location>
        <begin position="7"/>
        <end position="26"/>
    </location>
</feature>
<comment type="caution">
    <text evidence="2">The sequence shown here is derived from an EMBL/GenBank/DDBJ whole genome shotgun (WGS) entry which is preliminary data.</text>
</comment>
<sequence length="179" mass="20584">MNRGFSRFSIYITLLILVAVGGYYYWSQYLASPKYDIRKFSGRVINVEGETITLLGAYNFQENFPKELSEEREFKFKVNSATLFDKIQARVPSMEELEIAGKVKITATGAKIATYSIEELGDQFWFEGSGSLDDFKKWVSAEQSVYVQVEFSHSIYNSTNPVASRFFYKILIDSYSKNK</sequence>
<keyword evidence="1" id="KW-0812">Transmembrane</keyword>
<keyword evidence="1" id="KW-0472">Membrane</keyword>
<name>A0A1F8F582_9BACT</name>
<protein>
    <submittedName>
        <fullName evidence="2">Uncharacterized protein</fullName>
    </submittedName>
</protein>
<dbReference type="AlphaFoldDB" id="A0A1F8F582"/>
<evidence type="ECO:0000313" key="3">
    <source>
        <dbReference type="Proteomes" id="UP000178908"/>
    </source>
</evidence>
<evidence type="ECO:0000313" key="2">
    <source>
        <dbReference type="EMBL" id="OGN07818.1"/>
    </source>
</evidence>
<accession>A0A1F8F582</accession>
<gene>
    <name evidence="2" type="ORF">A3C61_00555</name>
</gene>
<dbReference type="Proteomes" id="UP000178908">
    <property type="component" value="Unassembled WGS sequence"/>
</dbReference>
<reference evidence="2 3" key="1">
    <citation type="journal article" date="2016" name="Nat. Commun.">
        <title>Thousands of microbial genomes shed light on interconnected biogeochemical processes in an aquifer system.</title>
        <authorList>
            <person name="Anantharaman K."/>
            <person name="Brown C.T."/>
            <person name="Hug L.A."/>
            <person name="Sharon I."/>
            <person name="Castelle C.J."/>
            <person name="Probst A.J."/>
            <person name="Thomas B.C."/>
            <person name="Singh A."/>
            <person name="Wilkins M.J."/>
            <person name="Karaoz U."/>
            <person name="Brodie E.L."/>
            <person name="Williams K.H."/>
            <person name="Hubbard S.S."/>
            <person name="Banfield J.F."/>
        </authorList>
    </citation>
    <scope>NUCLEOTIDE SEQUENCE [LARGE SCALE GENOMIC DNA]</scope>
</reference>
<evidence type="ECO:0000256" key="1">
    <source>
        <dbReference type="SAM" id="Phobius"/>
    </source>
</evidence>
<organism evidence="2 3">
    <name type="scientific">Candidatus Yanofskybacteria bacterium RIFCSPHIGHO2_02_FULL_39_10</name>
    <dbReference type="NCBI Taxonomy" id="1802674"/>
    <lineage>
        <taxon>Bacteria</taxon>
        <taxon>Candidatus Yanofskyibacteriota</taxon>
    </lineage>
</organism>
<dbReference type="EMBL" id="MGJO01000064">
    <property type="protein sequence ID" value="OGN07818.1"/>
    <property type="molecule type" value="Genomic_DNA"/>
</dbReference>